<keyword evidence="4" id="KW-1185">Reference proteome</keyword>
<keyword evidence="1" id="KW-0472">Membrane</keyword>
<dbReference type="InterPro" id="IPR045155">
    <property type="entry name" value="Beta-lactam_cat"/>
</dbReference>
<dbReference type="EMBL" id="NSKE01000007">
    <property type="protein sequence ID" value="PAU93585.1"/>
    <property type="molecule type" value="Genomic_DNA"/>
</dbReference>
<name>A0A2A2G9Q5_9BACT</name>
<reference evidence="3 4" key="1">
    <citation type="submission" date="2017-08" db="EMBL/GenBank/DDBJ databases">
        <title>Aliifodinibius alkalisoli sp. nov., isolated from saline alkaline soil.</title>
        <authorList>
            <person name="Liu D."/>
            <person name="Zhang G."/>
        </authorList>
    </citation>
    <scope>NUCLEOTIDE SEQUENCE [LARGE SCALE GENOMIC DNA]</scope>
    <source>
        <strain evidence="3 4">WN023</strain>
    </source>
</reference>
<dbReference type="SUPFAM" id="SSF56601">
    <property type="entry name" value="beta-lactamase/transpeptidase-like"/>
    <property type="match status" value="1"/>
</dbReference>
<accession>A0A2A2G9Q5</accession>
<sequence length="399" mass="45837">MRILKFIGVFLGTLILIFFIVFGFNLDALKTLYNNSGDLQEGQEWVSKATSLKGLTQYIGSNPQHTTIVSRSVTNPDTTITYRAETPRTMGTLSNFFLITTYSRMVENGQIDPDELIHLEKTDRFQLPYIDASHHDDAKTALKNQGAVNKDGQVSLDELLQIAIIYNDLAISDFLYFKLGQQAIDKTFDLLELKSTDLPLPFSGLYITLHPNLNDREFTTHYENLSALSKNEFRAKVLDNAKRFRTDNEFHDRVTERFEEDQGLGIGFRERRNSLSLFPKSTGQELTDLMIQLEQNELISASISERVKGIMDWPYQQQGLNNDFKYYGALYDNRLGLLNGIDYGASVYSEEPFGQAVFFDSLQVAFWFHMSSNLMHQDYQQRLMWDPALRETTLQEISK</sequence>
<dbReference type="Proteomes" id="UP000218831">
    <property type="component" value="Unassembled WGS sequence"/>
</dbReference>
<proteinExistence type="predicted"/>
<dbReference type="InterPro" id="IPR012338">
    <property type="entry name" value="Beta-lactam/transpept-like"/>
</dbReference>
<protein>
    <recommendedName>
        <fullName evidence="2">Beta-lactamase class A catalytic domain-containing protein</fullName>
    </recommendedName>
</protein>
<organism evidence="3 4">
    <name type="scientific">Fodinibius salipaludis</name>
    <dbReference type="NCBI Taxonomy" id="2032627"/>
    <lineage>
        <taxon>Bacteria</taxon>
        <taxon>Pseudomonadati</taxon>
        <taxon>Balneolota</taxon>
        <taxon>Balneolia</taxon>
        <taxon>Balneolales</taxon>
        <taxon>Balneolaceae</taxon>
        <taxon>Fodinibius</taxon>
    </lineage>
</organism>
<dbReference type="Pfam" id="PF13354">
    <property type="entry name" value="Beta-lactamase2"/>
    <property type="match status" value="1"/>
</dbReference>
<feature type="domain" description="Beta-lactamase class A catalytic" evidence="2">
    <location>
        <begin position="73"/>
        <end position="311"/>
    </location>
</feature>
<dbReference type="Gene3D" id="3.40.710.10">
    <property type="entry name" value="DD-peptidase/beta-lactamase superfamily"/>
    <property type="match status" value="1"/>
</dbReference>
<evidence type="ECO:0000256" key="1">
    <source>
        <dbReference type="SAM" id="Phobius"/>
    </source>
</evidence>
<evidence type="ECO:0000313" key="3">
    <source>
        <dbReference type="EMBL" id="PAU93585.1"/>
    </source>
</evidence>
<evidence type="ECO:0000259" key="2">
    <source>
        <dbReference type="Pfam" id="PF13354"/>
    </source>
</evidence>
<dbReference type="RefSeq" id="WP_095606776.1">
    <property type="nucleotide sequence ID" value="NZ_NSKE01000007.1"/>
</dbReference>
<evidence type="ECO:0000313" key="4">
    <source>
        <dbReference type="Proteomes" id="UP000218831"/>
    </source>
</evidence>
<keyword evidence="1" id="KW-1133">Transmembrane helix</keyword>
<dbReference type="AlphaFoldDB" id="A0A2A2G9Q5"/>
<comment type="caution">
    <text evidence="3">The sequence shown here is derived from an EMBL/GenBank/DDBJ whole genome shotgun (WGS) entry which is preliminary data.</text>
</comment>
<feature type="transmembrane region" description="Helical" evidence="1">
    <location>
        <begin position="7"/>
        <end position="26"/>
    </location>
</feature>
<keyword evidence="1" id="KW-0812">Transmembrane</keyword>
<gene>
    <name evidence="3" type="ORF">CK503_10540</name>
</gene>
<dbReference type="OrthoDB" id="1522671at2"/>